<evidence type="ECO:0000259" key="2">
    <source>
        <dbReference type="Pfam" id="PF18803"/>
    </source>
</evidence>
<protein>
    <recommendedName>
        <fullName evidence="2">CxC2-like cysteine cluster KDZ transposase-associated domain-containing protein</fullName>
    </recommendedName>
</protein>
<name>A0A165ZAK5_9AGAM</name>
<evidence type="ECO:0000313" key="3">
    <source>
        <dbReference type="EMBL" id="KZP10391.1"/>
    </source>
</evidence>
<dbReference type="PANTHER" id="PTHR33096">
    <property type="entry name" value="CXC2 DOMAIN-CONTAINING PROTEIN"/>
    <property type="match status" value="1"/>
</dbReference>
<organism evidence="3 4">
    <name type="scientific">Athelia psychrophila</name>
    <dbReference type="NCBI Taxonomy" id="1759441"/>
    <lineage>
        <taxon>Eukaryota</taxon>
        <taxon>Fungi</taxon>
        <taxon>Dikarya</taxon>
        <taxon>Basidiomycota</taxon>
        <taxon>Agaricomycotina</taxon>
        <taxon>Agaricomycetes</taxon>
        <taxon>Agaricomycetidae</taxon>
        <taxon>Atheliales</taxon>
        <taxon>Atheliaceae</taxon>
        <taxon>Athelia</taxon>
    </lineage>
</organism>
<feature type="region of interest" description="Disordered" evidence="1">
    <location>
        <begin position="452"/>
        <end position="477"/>
    </location>
</feature>
<evidence type="ECO:0000313" key="4">
    <source>
        <dbReference type="Proteomes" id="UP000076532"/>
    </source>
</evidence>
<dbReference type="Proteomes" id="UP000076532">
    <property type="component" value="Unassembled WGS sequence"/>
</dbReference>
<evidence type="ECO:0000256" key="1">
    <source>
        <dbReference type="SAM" id="MobiDB-lite"/>
    </source>
</evidence>
<proteinExistence type="predicted"/>
<dbReference type="InterPro" id="IPR040521">
    <property type="entry name" value="KDZ"/>
</dbReference>
<dbReference type="EMBL" id="KV417681">
    <property type="protein sequence ID" value="KZP10391.1"/>
    <property type="molecule type" value="Genomic_DNA"/>
</dbReference>
<reference evidence="3 4" key="1">
    <citation type="journal article" date="2016" name="Mol. Biol. Evol.">
        <title>Comparative Genomics of Early-Diverging Mushroom-Forming Fungi Provides Insights into the Origins of Lignocellulose Decay Capabilities.</title>
        <authorList>
            <person name="Nagy L.G."/>
            <person name="Riley R."/>
            <person name="Tritt A."/>
            <person name="Adam C."/>
            <person name="Daum C."/>
            <person name="Floudas D."/>
            <person name="Sun H."/>
            <person name="Yadav J.S."/>
            <person name="Pangilinan J."/>
            <person name="Larsson K.H."/>
            <person name="Matsuura K."/>
            <person name="Barry K."/>
            <person name="Labutti K."/>
            <person name="Kuo R."/>
            <person name="Ohm R.A."/>
            <person name="Bhattacharya S.S."/>
            <person name="Shirouzu T."/>
            <person name="Yoshinaga Y."/>
            <person name="Martin F.M."/>
            <person name="Grigoriev I.V."/>
            <person name="Hibbett D.S."/>
        </authorList>
    </citation>
    <scope>NUCLEOTIDE SEQUENCE [LARGE SCALE GENOMIC DNA]</scope>
    <source>
        <strain evidence="3 4">CBS 109695</strain>
    </source>
</reference>
<dbReference type="Pfam" id="PF18758">
    <property type="entry name" value="KDZ"/>
    <property type="match status" value="1"/>
</dbReference>
<dbReference type="OrthoDB" id="2804062at2759"/>
<sequence length="963" mass="108672">MLCHDGLGEHRHSATCATCREPIGIPSQSNEVLPDTISGLTRCQDCCGDCIECAPCCLQRHARLPLHRTEEWTGEFWQKKTLRDLGLVFQLGHADTTCHHPENSFKLTVLDSHGIHEVTARYCGCERALLASKRAQLLRIRWYPATVTDPNTCATFRALEEFNLLNLKGALNVHNWIGALAMRTDGTKVSLTPDREKTMSRVFRQWAFLKRLKRSGRGHDPAGVQATKPGETAVLCWACPQEDKNLPTNWQDVDEKFKFLYVLILAMDANFRLTNRMRANEHDDAELGPGWGCTVDSTPYKEHLKNYVSEADITTCIAFMALLQKDSKMTTGLRTSGVGACMCARHEVIRPCGVGDLQKGERYANMDYIFFSSIMSVALLYFAISYDIVCQWKINIATRNKLLPQDIQQGQADRPPLVERLAFGLPVWHAAAHEDKCQVTNSLRYQPGMGHTDGEGIERGWSRINPHASSTKEMGEGARHDTLDNIFNHHNWERNVALGDSLARKLIIAKEERDVQVRVFAEVRDTVPPDAAQQWVDEVTAWEMERKLPVKDQIAPNPYEILKNGGVTEAQVRLKLRQEETAEVHEGRAALHETSATGFLAMGLHIEKSQAQISVDAASSLQPTANQASLLEERRLQIWRKLRVFRDMQRIYIPHASAFVVAEDEERRLNGLPQPLAEDVSLWMPSALPANAQQTGCVANLPAMELMLRVAQCYEALDAIRSNLHAKKHLINRRNKNVTGQKKSTRSRTLIGQLGDQVTVQFKKYTRARDALFALGGVEEYSTQFKVLLPEHLVLDSDEQQVDHEASRRMNRAGGGGPRSSKKQVTVAPGESRRVTSWIWFAGDLPDDRDHRGLHASVRREYLKARARKHRWVEEVALLTEEMRRVLRFLCWQANWWRARDTDWEGVSSDVSDGLRAYALRQAASCESISRNFSGKWAQMDVRAAWDAAAASGLIGLEDTIMQ</sequence>
<accession>A0A165ZAK5</accession>
<feature type="region of interest" description="Disordered" evidence="1">
    <location>
        <begin position="799"/>
        <end position="828"/>
    </location>
</feature>
<gene>
    <name evidence="3" type="ORF">FIBSPDRAFT_758476</name>
</gene>
<feature type="compositionally biased region" description="Basic and acidic residues" evidence="1">
    <location>
        <begin position="452"/>
        <end position="461"/>
    </location>
</feature>
<dbReference type="PANTHER" id="PTHR33096:SF1">
    <property type="entry name" value="CXC1-LIKE CYSTEINE CLUSTER ASSOCIATED WITH KDZ TRANSPOSASES DOMAIN-CONTAINING PROTEIN"/>
    <property type="match status" value="1"/>
</dbReference>
<dbReference type="AlphaFoldDB" id="A0A165ZAK5"/>
<dbReference type="InterPro" id="IPR041457">
    <property type="entry name" value="CxC2_KDZ-assoc"/>
</dbReference>
<keyword evidence="4" id="KW-1185">Reference proteome</keyword>
<feature type="domain" description="CxC2-like cysteine cluster KDZ transposase-associated" evidence="2">
    <location>
        <begin position="82"/>
        <end position="187"/>
    </location>
</feature>
<dbReference type="Pfam" id="PF18803">
    <property type="entry name" value="CxC2"/>
    <property type="match status" value="1"/>
</dbReference>